<dbReference type="GO" id="GO:0030170">
    <property type="term" value="F:pyridoxal phosphate binding"/>
    <property type="evidence" value="ECO:0007669"/>
    <property type="project" value="InterPro"/>
</dbReference>
<evidence type="ECO:0000256" key="7">
    <source>
        <dbReference type="ARBA" id="ARBA00022898"/>
    </source>
</evidence>
<evidence type="ECO:0000256" key="3">
    <source>
        <dbReference type="ARBA" id="ARBA00004760"/>
    </source>
</evidence>
<keyword evidence="8" id="KW-0746">Sphingolipid metabolism</keyword>
<keyword evidence="7 16" id="KW-0663">Pyridoxal phosphate</keyword>
<dbReference type="PANTHER" id="PTHR42735">
    <property type="match status" value="1"/>
</dbReference>
<evidence type="ECO:0000256" key="16">
    <source>
        <dbReference type="PIRSR" id="PIRSR602129-50"/>
    </source>
</evidence>
<dbReference type="EMBL" id="JARPUR010000002">
    <property type="protein sequence ID" value="KAK4881370.1"/>
    <property type="molecule type" value="Genomic_DNA"/>
</dbReference>
<dbReference type="InterPro" id="IPR015424">
    <property type="entry name" value="PyrdxlP-dep_Trfase"/>
</dbReference>
<reference evidence="19" key="1">
    <citation type="submission" date="2023-01" db="EMBL/GenBank/DDBJ databases">
        <title>Key to firefly adult light organ development and bioluminescence: homeobox transcription factors regulate luciferase expression and transportation to peroxisome.</title>
        <authorList>
            <person name="Fu X."/>
        </authorList>
    </citation>
    <scope>NUCLEOTIDE SEQUENCE [LARGE SCALE GENOMIC DNA]</scope>
</reference>
<sequence>MDLIILPLNTLKTIVNNQFATKEPWQIVSITTSTILLSVWFYDFLFKDESIAQRSKKTFFRLCKKIPYIKKQIDLKMSEVEDELNKDTIEKTKRYSYIIDLPQERLSKEEIMKIISQNLNLGEIRWKDGKASGTVYYANPNLLQLVTDVYGETSYTNPLHPDVFPGLCKMEAEVIRMTATLFNGDADACGSMTSGGTESILMACKAYRDYALEVNGIRRPEMVIPITAHSAFDKAAQYLKIRVRYVPINPISTQVDINAMKKAITSNTIMLVGSAPNFPYGTMDDILAISNLGVENNIPVHVDSCLGGFLTAFMAEAGYPVPICDFRLPGVTSISVDTHKYGFTPKGSSVVLYREKKYRHHQYTVTTDWPGGVYGSPTVGGSRAGGSIAVCWATMLYFGKEGYIEATREIVHTTKYIEKGLRDIKSIFVFGQPATSVIAIGSHVFEVYHLSSMLIKKGWSLNILQFPSGIHICVTHIHTQQGVADRFLNDVKTSVADILKDPQAPIEGKMAIYGAAQSIPDRSLVVDFTKYFLDAVYYTPSPKGTEE</sequence>
<evidence type="ECO:0000256" key="13">
    <source>
        <dbReference type="ARBA" id="ARBA00038302"/>
    </source>
</evidence>
<evidence type="ECO:0000256" key="10">
    <source>
        <dbReference type="ARBA" id="ARBA00023098"/>
    </source>
</evidence>
<dbReference type="AlphaFoldDB" id="A0AAN7SRU1"/>
<keyword evidence="5" id="KW-0812">Transmembrane</keyword>
<evidence type="ECO:0000313" key="18">
    <source>
        <dbReference type="EMBL" id="KAK4881370.1"/>
    </source>
</evidence>
<dbReference type="InterPro" id="IPR015422">
    <property type="entry name" value="PyrdxlP-dep_Trfase_small"/>
</dbReference>
<keyword evidence="19" id="KW-1185">Reference proteome</keyword>
<dbReference type="Proteomes" id="UP001353858">
    <property type="component" value="Unassembled WGS sequence"/>
</dbReference>
<evidence type="ECO:0000256" key="11">
    <source>
        <dbReference type="ARBA" id="ARBA00023136"/>
    </source>
</evidence>
<dbReference type="GO" id="GO:0008117">
    <property type="term" value="F:sphinganine-1-phosphate aldolase activity"/>
    <property type="evidence" value="ECO:0007669"/>
    <property type="project" value="UniProtKB-EC"/>
</dbReference>
<dbReference type="InterPro" id="IPR015421">
    <property type="entry name" value="PyrdxlP-dep_Trfase_major"/>
</dbReference>
<keyword evidence="6" id="KW-0256">Endoplasmic reticulum</keyword>
<evidence type="ECO:0000256" key="12">
    <source>
        <dbReference type="ARBA" id="ARBA00023239"/>
    </source>
</evidence>
<evidence type="ECO:0000256" key="1">
    <source>
        <dbReference type="ARBA" id="ARBA00001933"/>
    </source>
</evidence>
<evidence type="ECO:0000256" key="14">
    <source>
        <dbReference type="ARBA" id="ARBA00038965"/>
    </source>
</evidence>
<accession>A0AAN7SRU1</accession>
<dbReference type="Gene3D" id="3.40.640.10">
    <property type="entry name" value="Type I PLP-dependent aspartate aminotransferase-like (Major domain)"/>
    <property type="match status" value="1"/>
</dbReference>
<comment type="pathway">
    <text evidence="3">Lipid metabolism; sphingolipid metabolism.</text>
</comment>
<keyword evidence="12 17" id="KW-0456">Lyase</keyword>
<dbReference type="EC" id="4.1.2.27" evidence="14"/>
<dbReference type="Gene3D" id="6.10.140.2150">
    <property type="match status" value="1"/>
</dbReference>
<dbReference type="SUPFAM" id="SSF53383">
    <property type="entry name" value="PLP-dependent transferases"/>
    <property type="match status" value="1"/>
</dbReference>
<keyword evidence="11" id="KW-0472">Membrane</keyword>
<evidence type="ECO:0000256" key="6">
    <source>
        <dbReference type="ARBA" id="ARBA00022824"/>
    </source>
</evidence>
<dbReference type="Pfam" id="PF00282">
    <property type="entry name" value="Pyridoxal_deC"/>
    <property type="match status" value="1"/>
</dbReference>
<evidence type="ECO:0000313" key="19">
    <source>
        <dbReference type="Proteomes" id="UP001353858"/>
    </source>
</evidence>
<evidence type="ECO:0000256" key="5">
    <source>
        <dbReference type="ARBA" id="ARBA00022692"/>
    </source>
</evidence>
<organism evidence="18 19">
    <name type="scientific">Aquatica leii</name>
    <dbReference type="NCBI Taxonomy" id="1421715"/>
    <lineage>
        <taxon>Eukaryota</taxon>
        <taxon>Metazoa</taxon>
        <taxon>Ecdysozoa</taxon>
        <taxon>Arthropoda</taxon>
        <taxon>Hexapoda</taxon>
        <taxon>Insecta</taxon>
        <taxon>Pterygota</taxon>
        <taxon>Neoptera</taxon>
        <taxon>Endopterygota</taxon>
        <taxon>Coleoptera</taxon>
        <taxon>Polyphaga</taxon>
        <taxon>Elateriformia</taxon>
        <taxon>Elateroidea</taxon>
        <taxon>Lampyridae</taxon>
        <taxon>Luciolinae</taxon>
        <taxon>Aquatica</taxon>
    </lineage>
</organism>
<evidence type="ECO:0000256" key="15">
    <source>
        <dbReference type="ARBA" id="ARBA00042568"/>
    </source>
</evidence>
<dbReference type="FunFam" id="6.10.140.2150:FF:000001">
    <property type="entry name" value="Sphingosine-1-phosphate lyase 1"/>
    <property type="match status" value="1"/>
</dbReference>
<keyword evidence="9" id="KW-1133">Transmembrane helix</keyword>
<comment type="caution">
    <text evidence="18">The sequence shown here is derived from an EMBL/GenBank/DDBJ whole genome shotgun (WGS) entry which is preliminary data.</text>
</comment>
<protein>
    <recommendedName>
        <fullName evidence="14">sphinganine-1-phosphate aldolase</fullName>
        <ecNumber evidence="14">4.1.2.27</ecNumber>
    </recommendedName>
    <alternativeName>
        <fullName evidence="15">Sphingosine-1-phosphate aldolase</fullName>
    </alternativeName>
</protein>
<name>A0AAN7SRU1_9COLE</name>
<dbReference type="FunFam" id="3.40.640.10:FF:000020">
    <property type="entry name" value="sphingosine-1-phosphate lyase 1"/>
    <property type="match status" value="1"/>
</dbReference>
<feature type="modified residue" description="N6-(pyridoxal phosphate)lysine" evidence="16">
    <location>
        <position position="340"/>
    </location>
</feature>
<evidence type="ECO:0000256" key="9">
    <source>
        <dbReference type="ARBA" id="ARBA00022989"/>
    </source>
</evidence>
<dbReference type="Gene3D" id="3.90.1150.10">
    <property type="entry name" value="Aspartate Aminotransferase, domain 1"/>
    <property type="match status" value="1"/>
</dbReference>
<evidence type="ECO:0000256" key="4">
    <source>
        <dbReference type="ARBA" id="ARBA00004991"/>
    </source>
</evidence>
<comment type="cofactor">
    <cofactor evidence="1 16 17">
        <name>pyridoxal 5'-phosphate</name>
        <dbReference type="ChEBI" id="CHEBI:597326"/>
    </cofactor>
</comment>
<proteinExistence type="inferred from homology"/>
<dbReference type="InterPro" id="IPR002129">
    <property type="entry name" value="PyrdxlP-dep_de-COase"/>
</dbReference>
<evidence type="ECO:0000256" key="2">
    <source>
        <dbReference type="ARBA" id="ARBA00004389"/>
    </source>
</evidence>
<comment type="similarity">
    <text evidence="13">Belongs to the group II decarboxylase family. Sphingosine-1-phosphate lyase subfamily.</text>
</comment>
<comment type="pathway">
    <text evidence="4">Sphingolipid metabolism.</text>
</comment>
<dbReference type="GO" id="GO:0005789">
    <property type="term" value="C:endoplasmic reticulum membrane"/>
    <property type="evidence" value="ECO:0007669"/>
    <property type="project" value="UniProtKB-SubCell"/>
</dbReference>
<dbReference type="FunFam" id="3.90.1150.10:FF:000247">
    <property type="entry name" value="Sphingosine phosphate lyase, putative"/>
    <property type="match status" value="1"/>
</dbReference>
<dbReference type="GO" id="GO:0030149">
    <property type="term" value="P:sphingolipid catabolic process"/>
    <property type="evidence" value="ECO:0007669"/>
    <property type="project" value="TreeGrafter"/>
</dbReference>
<dbReference type="PANTHER" id="PTHR42735:SF6">
    <property type="entry name" value="SPHINGOSINE-1-PHOSPHATE LYASE 1"/>
    <property type="match status" value="1"/>
</dbReference>
<evidence type="ECO:0000256" key="17">
    <source>
        <dbReference type="RuleBase" id="RU000382"/>
    </source>
</evidence>
<comment type="subcellular location">
    <subcellularLocation>
        <location evidence="2">Endoplasmic reticulum membrane</location>
        <topology evidence="2">Single-pass membrane protein</topology>
    </subcellularLocation>
</comment>
<evidence type="ECO:0000256" key="8">
    <source>
        <dbReference type="ARBA" id="ARBA00022919"/>
    </source>
</evidence>
<dbReference type="InterPro" id="IPR050477">
    <property type="entry name" value="GrpII_AminoAcid_Decarb"/>
</dbReference>
<gene>
    <name evidence="18" type="ORF">RN001_004689</name>
</gene>
<dbReference type="GO" id="GO:0019752">
    <property type="term" value="P:carboxylic acid metabolic process"/>
    <property type="evidence" value="ECO:0007669"/>
    <property type="project" value="InterPro"/>
</dbReference>
<keyword evidence="10" id="KW-0443">Lipid metabolism</keyword>